<keyword evidence="3" id="KW-1185">Reference proteome</keyword>
<dbReference type="AlphaFoldDB" id="A0A0P9AM41"/>
<dbReference type="Proteomes" id="UP000007801">
    <property type="component" value="Unassembled WGS sequence"/>
</dbReference>
<organism evidence="2 3">
    <name type="scientific">Drosophila ananassae</name>
    <name type="common">Fruit fly</name>
    <dbReference type="NCBI Taxonomy" id="7217"/>
    <lineage>
        <taxon>Eukaryota</taxon>
        <taxon>Metazoa</taxon>
        <taxon>Ecdysozoa</taxon>
        <taxon>Arthropoda</taxon>
        <taxon>Hexapoda</taxon>
        <taxon>Insecta</taxon>
        <taxon>Pterygota</taxon>
        <taxon>Neoptera</taxon>
        <taxon>Endopterygota</taxon>
        <taxon>Diptera</taxon>
        <taxon>Brachycera</taxon>
        <taxon>Muscomorpha</taxon>
        <taxon>Ephydroidea</taxon>
        <taxon>Drosophilidae</taxon>
        <taxon>Drosophila</taxon>
        <taxon>Sophophora</taxon>
    </lineage>
</organism>
<gene>
    <name evidence="2" type="primary">Dana\GF28117</name>
    <name evidence="2" type="ORF">GF28117</name>
</gene>
<dbReference type="EMBL" id="CH902618">
    <property type="protein sequence ID" value="KPU78887.1"/>
    <property type="molecule type" value="Genomic_DNA"/>
</dbReference>
<name>A0A0P9AM41_DROAN</name>
<accession>A0A0P9AM41</accession>
<evidence type="ECO:0000256" key="1">
    <source>
        <dbReference type="SAM" id="SignalP"/>
    </source>
</evidence>
<sequence>MRLLLFSIFFIFVNGLKNFDPNLLVNTTDSDAAWISVPEDHVKSVFFTIKRSDKCPSYDYKV</sequence>
<proteinExistence type="predicted"/>
<reference evidence="2 3" key="1">
    <citation type="journal article" date="2007" name="Nature">
        <title>Evolution of genes and genomes on the Drosophila phylogeny.</title>
        <authorList>
            <consortium name="Drosophila 12 Genomes Consortium"/>
            <person name="Clark A.G."/>
            <person name="Eisen M.B."/>
            <person name="Smith D.R."/>
            <person name="Bergman C.M."/>
            <person name="Oliver B."/>
            <person name="Markow T.A."/>
            <person name="Kaufman T.C."/>
            <person name="Kellis M."/>
            <person name="Gelbart W."/>
            <person name="Iyer V.N."/>
            <person name="Pollard D.A."/>
            <person name="Sackton T.B."/>
            <person name="Larracuente A.M."/>
            <person name="Singh N.D."/>
            <person name="Abad J.P."/>
            <person name="Abt D.N."/>
            <person name="Adryan B."/>
            <person name="Aguade M."/>
            <person name="Akashi H."/>
            <person name="Anderson W.W."/>
            <person name="Aquadro C.F."/>
            <person name="Ardell D.H."/>
            <person name="Arguello R."/>
            <person name="Artieri C.G."/>
            <person name="Barbash D.A."/>
            <person name="Barker D."/>
            <person name="Barsanti P."/>
            <person name="Batterham P."/>
            <person name="Batzoglou S."/>
            <person name="Begun D."/>
            <person name="Bhutkar A."/>
            <person name="Blanco E."/>
            <person name="Bosak S.A."/>
            <person name="Bradley R.K."/>
            <person name="Brand A.D."/>
            <person name="Brent M.R."/>
            <person name="Brooks A.N."/>
            <person name="Brown R.H."/>
            <person name="Butlin R.K."/>
            <person name="Caggese C."/>
            <person name="Calvi B.R."/>
            <person name="Bernardo de Carvalho A."/>
            <person name="Caspi A."/>
            <person name="Castrezana S."/>
            <person name="Celniker S.E."/>
            <person name="Chang J.L."/>
            <person name="Chapple C."/>
            <person name="Chatterji S."/>
            <person name="Chinwalla A."/>
            <person name="Civetta A."/>
            <person name="Clifton S.W."/>
            <person name="Comeron J.M."/>
            <person name="Costello J.C."/>
            <person name="Coyne J.A."/>
            <person name="Daub J."/>
            <person name="David R.G."/>
            <person name="Delcher A.L."/>
            <person name="Delehaunty K."/>
            <person name="Do C.B."/>
            <person name="Ebling H."/>
            <person name="Edwards K."/>
            <person name="Eickbush T."/>
            <person name="Evans J.D."/>
            <person name="Filipski A."/>
            <person name="Findeiss S."/>
            <person name="Freyhult E."/>
            <person name="Fulton L."/>
            <person name="Fulton R."/>
            <person name="Garcia A.C."/>
            <person name="Gardiner A."/>
            <person name="Garfield D.A."/>
            <person name="Garvin B.E."/>
            <person name="Gibson G."/>
            <person name="Gilbert D."/>
            <person name="Gnerre S."/>
            <person name="Godfrey J."/>
            <person name="Good R."/>
            <person name="Gotea V."/>
            <person name="Gravely B."/>
            <person name="Greenberg A.J."/>
            <person name="Griffiths-Jones S."/>
            <person name="Gross S."/>
            <person name="Guigo R."/>
            <person name="Gustafson E.A."/>
            <person name="Haerty W."/>
            <person name="Hahn M.W."/>
            <person name="Halligan D.L."/>
            <person name="Halpern A.L."/>
            <person name="Halter G.M."/>
            <person name="Han M.V."/>
            <person name="Heger A."/>
            <person name="Hillier L."/>
            <person name="Hinrichs A.S."/>
            <person name="Holmes I."/>
            <person name="Hoskins R.A."/>
            <person name="Hubisz M.J."/>
            <person name="Hultmark D."/>
            <person name="Huntley M.A."/>
            <person name="Jaffe D.B."/>
            <person name="Jagadeeshan S."/>
            <person name="Jeck W.R."/>
            <person name="Johnson J."/>
            <person name="Jones C.D."/>
            <person name="Jordan W.C."/>
            <person name="Karpen G.H."/>
            <person name="Kataoka E."/>
            <person name="Keightley P.D."/>
            <person name="Kheradpour P."/>
            <person name="Kirkness E.F."/>
            <person name="Koerich L.B."/>
            <person name="Kristiansen K."/>
            <person name="Kudrna D."/>
            <person name="Kulathinal R.J."/>
            <person name="Kumar S."/>
            <person name="Kwok R."/>
            <person name="Lander E."/>
            <person name="Langley C.H."/>
            <person name="Lapoint R."/>
            <person name="Lazzaro B.P."/>
            <person name="Lee S.J."/>
            <person name="Levesque L."/>
            <person name="Li R."/>
            <person name="Lin C.F."/>
            <person name="Lin M.F."/>
            <person name="Lindblad-Toh K."/>
            <person name="Llopart A."/>
            <person name="Long M."/>
            <person name="Low L."/>
            <person name="Lozovsky E."/>
            <person name="Lu J."/>
            <person name="Luo M."/>
            <person name="Machado C.A."/>
            <person name="Makalowski W."/>
            <person name="Marzo M."/>
            <person name="Matsuda M."/>
            <person name="Matzkin L."/>
            <person name="McAllister B."/>
            <person name="McBride C.S."/>
            <person name="McKernan B."/>
            <person name="McKernan K."/>
            <person name="Mendez-Lago M."/>
            <person name="Minx P."/>
            <person name="Mollenhauer M.U."/>
            <person name="Montooth K."/>
            <person name="Mount S.M."/>
            <person name="Mu X."/>
            <person name="Myers E."/>
            <person name="Negre B."/>
            <person name="Newfeld S."/>
            <person name="Nielsen R."/>
            <person name="Noor M.A."/>
            <person name="O'Grady P."/>
            <person name="Pachter L."/>
            <person name="Papaceit M."/>
            <person name="Parisi M.J."/>
            <person name="Parisi M."/>
            <person name="Parts L."/>
            <person name="Pedersen J.S."/>
            <person name="Pesole G."/>
            <person name="Phillippy A.M."/>
            <person name="Ponting C.P."/>
            <person name="Pop M."/>
            <person name="Porcelli D."/>
            <person name="Powell J.R."/>
            <person name="Prohaska S."/>
            <person name="Pruitt K."/>
            <person name="Puig M."/>
            <person name="Quesneville H."/>
            <person name="Ram K.R."/>
            <person name="Rand D."/>
            <person name="Rasmussen M.D."/>
            <person name="Reed L.K."/>
            <person name="Reenan R."/>
            <person name="Reily A."/>
            <person name="Remington K.A."/>
            <person name="Rieger T.T."/>
            <person name="Ritchie M.G."/>
            <person name="Robin C."/>
            <person name="Rogers Y.H."/>
            <person name="Rohde C."/>
            <person name="Rozas J."/>
            <person name="Rubenfield M.J."/>
            <person name="Ruiz A."/>
            <person name="Russo S."/>
            <person name="Salzberg S.L."/>
            <person name="Sanchez-Gracia A."/>
            <person name="Saranga D.J."/>
            <person name="Sato H."/>
            <person name="Schaeffer S.W."/>
            <person name="Schatz M.C."/>
            <person name="Schlenke T."/>
            <person name="Schwartz R."/>
            <person name="Segarra C."/>
            <person name="Singh R.S."/>
            <person name="Sirot L."/>
            <person name="Sirota M."/>
            <person name="Sisneros N.B."/>
            <person name="Smith C.D."/>
            <person name="Smith T.F."/>
            <person name="Spieth J."/>
            <person name="Stage D.E."/>
            <person name="Stark A."/>
            <person name="Stephan W."/>
            <person name="Strausberg R.L."/>
            <person name="Strempel S."/>
            <person name="Sturgill D."/>
            <person name="Sutton G."/>
            <person name="Sutton G.G."/>
            <person name="Tao W."/>
            <person name="Teichmann S."/>
            <person name="Tobari Y.N."/>
            <person name="Tomimura Y."/>
            <person name="Tsolas J.M."/>
            <person name="Valente V.L."/>
            <person name="Venter E."/>
            <person name="Venter J.C."/>
            <person name="Vicario S."/>
            <person name="Vieira F.G."/>
            <person name="Vilella A.J."/>
            <person name="Villasante A."/>
            <person name="Walenz B."/>
            <person name="Wang J."/>
            <person name="Wasserman M."/>
            <person name="Watts T."/>
            <person name="Wilson D."/>
            <person name="Wilson R.K."/>
            <person name="Wing R.A."/>
            <person name="Wolfner M.F."/>
            <person name="Wong A."/>
            <person name="Wong G.K."/>
            <person name="Wu C.I."/>
            <person name="Wu G."/>
            <person name="Yamamoto D."/>
            <person name="Yang H.P."/>
            <person name="Yang S.P."/>
            <person name="Yorke J.A."/>
            <person name="Yoshida K."/>
            <person name="Zdobnov E."/>
            <person name="Zhang P."/>
            <person name="Zhang Y."/>
            <person name="Zimin A.V."/>
            <person name="Baldwin J."/>
            <person name="Abdouelleil A."/>
            <person name="Abdulkadir J."/>
            <person name="Abebe A."/>
            <person name="Abera B."/>
            <person name="Abreu J."/>
            <person name="Acer S.C."/>
            <person name="Aftuck L."/>
            <person name="Alexander A."/>
            <person name="An P."/>
            <person name="Anderson E."/>
            <person name="Anderson S."/>
            <person name="Arachi H."/>
            <person name="Azer M."/>
            <person name="Bachantsang P."/>
            <person name="Barry A."/>
            <person name="Bayul T."/>
            <person name="Berlin A."/>
            <person name="Bessette D."/>
            <person name="Bloom T."/>
            <person name="Blye J."/>
            <person name="Boguslavskiy L."/>
            <person name="Bonnet C."/>
            <person name="Boukhgalter B."/>
            <person name="Bourzgui I."/>
            <person name="Brown A."/>
            <person name="Cahill P."/>
            <person name="Channer S."/>
            <person name="Cheshatsang Y."/>
            <person name="Chuda L."/>
            <person name="Citroen M."/>
            <person name="Collymore A."/>
            <person name="Cooke P."/>
            <person name="Costello M."/>
            <person name="D'Aco K."/>
            <person name="Daza R."/>
            <person name="De Haan G."/>
            <person name="DeGray S."/>
            <person name="DeMaso C."/>
            <person name="Dhargay N."/>
            <person name="Dooley K."/>
            <person name="Dooley E."/>
            <person name="Doricent M."/>
            <person name="Dorje P."/>
            <person name="Dorjee K."/>
            <person name="Dupes A."/>
            <person name="Elong R."/>
            <person name="Falk J."/>
            <person name="Farina A."/>
            <person name="Faro S."/>
            <person name="Ferguson D."/>
            <person name="Fisher S."/>
            <person name="Foley C.D."/>
            <person name="Franke A."/>
            <person name="Friedrich D."/>
            <person name="Gadbois L."/>
            <person name="Gearin G."/>
            <person name="Gearin C.R."/>
            <person name="Giannoukos G."/>
            <person name="Goode T."/>
            <person name="Graham J."/>
            <person name="Grandbois E."/>
            <person name="Grewal S."/>
            <person name="Gyaltsen K."/>
            <person name="Hafez N."/>
            <person name="Hagos B."/>
            <person name="Hall J."/>
            <person name="Henson C."/>
            <person name="Hollinger A."/>
            <person name="Honan T."/>
            <person name="Huard M.D."/>
            <person name="Hughes L."/>
            <person name="Hurhula B."/>
            <person name="Husby M.E."/>
            <person name="Kamat A."/>
            <person name="Kanga B."/>
            <person name="Kashin S."/>
            <person name="Khazanovich D."/>
            <person name="Kisner P."/>
            <person name="Lance K."/>
            <person name="Lara M."/>
            <person name="Lee W."/>
            <person name="Lennon N."/>
            <person name="Letendre F."/>
            <person name="LeVine R."/>
            <person name="Lipovsky A."/>
            <person name="Liu X."/>
            <person name="Liu J."/>
            <person name="Liu S."/>
            <person name="Lokyitsang T."/>
            <person name="Lokyitsang Y."/>
            <person name="Lubonja R."/>
            <person name="Lui A."/>
            <person name="MacDonald P."/>
            <person name="Magnisalis V."/>
            <person name="Maru K."/>
            <person name="Matthews C."/>
            <person name="McCusker W."/>
            <person name="McDonough S."/>
            <person name="Mehta T."/>
            <person name="Meldrim J."/>
            <person name="Meneus L."/>
            <person name="Mihai O."/>
            <person name="Mihalev A."/>
            <person name="Mihova T."/>
            <person name="Mittelman R."/>
            <person name="Mlenga V."/>
            <person name="Montmayeur A."/>
            <person name="Mulrain L."/>
            <person name="Navidi A."/>
            <person name="Naylor J."/>
            <person name="Negash T."/>
            <person name="Nguyen T."/>
            <person name="Nguyen N."/>
            <person name="Nicol R."/>
            <person name="Norbu C."/>
            <person name="Norbu N."/>
            <person name="Novod N."/>
            <person name="O'Neill B."/>
            <person name="Osman S."/>
            <person name="Markiewicz E."/>
            <person name="Oyono O.L."/>
            <person name="Patti C."/>
            <person name="Phunkhang P."/>
            <person name="Pierre F."/>
            <person name="Priest M."/>
            <person name="Raghuraman S."/>
            <person name="Rege F."/>
            <person name="Reyes R."/>
            <person name="Rise C."/>
            <person name="Rogov P."/>
            <person name="Ross K."/>
            <person name="Ryan E."/>
            <person name="Settipalli S."/>
            <person name="Shea T."/>
            <person name="Sherpa N."/>
            <person name="Shi L."/>
            <person name="Shih D."/>
            <person name="Sparrow T."/>
            <person name="Spaulding J."/>
            <person name="Stalker J."/>
            <person name="Stange-Thomann N."/>
            <person name="Stavropoulos S."/>
            <person name="Stone C."/>
            <person name="Strader C."/>
            <person name="Tesfaye S."/>
            <person name="Thomson T."/>
            <person name="Thoulutsang Y."/>
            <person name="Thoulutsang D."/>
            <person name="Topham K."/>
            <person name="Topping I."/>
            <person name="Tsamla T."/>
            <person name="Vassiliev H."/>
            <person name="Vo A."/>
            <person name="Wangchuk T."/>
            <person name="Wangdi T."/>
            <person name="Weiand M."/>
            <person name="Wilkinson J."/>
            <person name="Wilson A."/>
            <person name="Yadav S."/>
            <person name="Young G."/>
            <person name="Yu Q."/>
            <person name="Zembek L."/>
            <person name="Zhong D."/>
            <person name="Zimmer A."/>
            <person name="Zwirko Z."/>
            <person name="Jaffe D.B."/>
            <person name="Alvarez P."/>
            <person name="Brockman W."/>
            <person name="Butler J."/>
            <person name="Chin C."/>
            <person name="Gnerre S."/>
            <person name="Grabherr M."/>
            <person name="Kleber M."/>
            <person name="Mauceli E."/>
            <person name="MacCallum I."/>
        </authorList>
    </citation>
    <scope>NUCLEOTIDE SEQUENCE [LARGE SCALE GENOMIC DNA]</scope>
    <source>
        <strain evidence="3">Tucson 14024-0371.13</strain>
    </source>
</reference>
<protein>
    <submittedName>
        <fullName evidence="2">Uncharacterized protein</fullName>
    </submittedName>
</protein>
<feature type="chain" id="PRO_5012429906" evidence="1">
    <location>
        <begin position="16"/>
        <end position="62"/>
    </location>
</feature>
<dbReference type="InParanoid" id="A0A0P9AM41"/>
<feature type="signal peptide" evidence="1">
    <location>
        <begin position="1"/>
        <end position="15"/>
    </location>
</feature>
<keyword evidence="1" id="KW-0732">Signal</keyword>
<evidence type="ECO:0000313" key="2">
    <source>
        <dbReference type="EMBL" id="KPU78887.1"/>
    </source>
</evidence>
<evidence type="ECO:0000313" key="3">
    <source>
        <dbReference type="Proteomes" id="UP000007801"/>
    </source>
</evidence>